<evidence type="ECO:0000256" key="7">
    <source>
        <dbReference type="ARBA" id="ARBA00022691"/>
    </source>
</evidence>
<comment type="pathway">
    <text evidence="2">tRNA modification.</text>
</comment>
<comment type="cofactor">
    <cofactor evidence="1">
        <name>[4Fe-4S] cluster</name>
        <dbReference type="ChEBI" id="CHEBI:49883"/>
    </cofactor>
</comment>
<sequence>MQKNYKNLIYDLIKSAPQSEADILVLKRKFAKKNKTPLATNSELLSLYRKMLKSKIIAGNKTLVQLLRKRQIRTLSGVAPIAVLTKPYKCPGKCLYCPTEKNMPKSYLSNEPAVMRAKFCDFNPFKQVALRIKALEANGHETDKLELIIMGGTWDYLPEKYKLWFVYACFRAANNPEIKFKSQNSKVNKIEINNKVNLKDVNKVTWQDLYHEQKKNEKAKHRIVGLTLETRPDFVTEKSAWQMRELGCTRVELGVQQIDDQILKLNKRGCLTLDAIRATKILRELGFKITYHLMLNLSGSNYQKDYTMFKKIFSDSDFQPDQIKIYPCVVNEHAELYDWWKAGKYKPYSTKKLTELLVKIKKIVPYYVRIIRVIRDIPKESIAAGNKVTNLRDLLNVQCKCIRCREVGHVEKFLISNDKCLKNNNKKQIKLFIQKYKAGEGTEYFLSFESADRKILYAFCRLRLPKIIPSFSRRGEPINSGSGWLINIPIIRELHTYGQLVPISVNIKSASQHRGLGKKLLGQAEKIARQKSFDKLAVIAGIGVRKYYKKVGYKIENTYMVKEIK</sequence>
<dbReference type="InterPro" id="IPR016181">
    <property type="entry name" value="Acyl_CoA_acyltransferase"/>
</dbReference>
<dbReference type="AlphaFoldDB" id="A0A2M6WA09"/>
<keyword evidence="4" id="KW-0004">4Fe-4S</keyword>
<evidence type="ECO:0000256" key="1">
    <source>
        <dbReference type="ARBA" id="ARBA00001966"/>
    </source>
</evidence>
<dbReference type="Pfam" id="PF16199">
    <property type="entry name" value="Radical_SAM_C"/>
    <property type="match status" value="1"/>
</dbReference>
<comment type="similarity">
    <text evidence="3">Belongs to the ELP3 family.</text>
</comment>
<reference evidence="18" key="1">
    <citation type="submission" date="2017-09" db="EMBL/GenBank/DDBJ databases">
        <title>Depth-based differentiation of microbial function through sediment-hosted aquifers and enrichment of novel symbionts in the deep terrestrial subsurface.</title>
        <authorList>
            <person name="Probst A.J."/>
            <person name="Ladd B."/>
            <person name="Jarett J.K."/>
            <person name="Geller-Mcgrath D.E."/>
            <person name="Sieber C.M.K."/>
            <person name="Emerson J.B."/>
            <person name="Anantharaman K."/>
            <person name="Thomas B.C."/>
            <person name="Malmstrom R."/>
            <person name="Stieglmeier M."/>
            <person name="Klingl A."/>
            <person name="Woyke T."/>
            <person name="Ryan C.M."/>
            <person name="Banfield J.F."/>
        </authorList>
    </citation>
    <scope>NUCLEOTIDE SEQUENCE [LARGE SCALE GENOMIC DNA]</scope>
</reference>
<evidence type="ECO:0000313" key="17">
    <source>
        <dbReference type="EMBL" id="PIT89515.1"/>
    </source>
</evidence>
<dbReference type="InterPro" id="IPR032432">
    <property type="entry name" value="Radical_SAM_C"/>
</dbReference>
<evidence type="ECO:0000259" key="16">
    <source>
        <dbReference type="SMART" id="SM00729"/>
    </source>
</evidence>
<evidence type="ECO:0000256" key="3">
    <source>
        <dbReference type="ARBA" id="ARBA00005494"/>
    </source>
</evidence>
<evidence type="ECO:0000256" key="4">
    <source>
        <dbReference type="ARBA" id="ARBA00022485"/>
    </source>
</evidence>
<keyword evidence="9" id="KW-0479">Metal-binding</keyword>
<dbReference type="GO" id="GO:0051539">
    <property type="term" value="F:4 iron, 4 sulfur cluster binding"/>
    <property type="evidence" value="ECO:0007669"/>
    <property type="project" value="UniProtKB-KW"/>
</dbReference>
<keyword evidence="8" id="KW-0819">tRNA processing</keyword>
<protein>
    <recommendedName>
        <fullName evidence="14">tRNA carboxymethyluridine synthase</fullName>
        <ecNumber evidence="14">2.3.1.311</ecNumber>
    </recommendedName>
</protein>
<dbReference type="SFLD" id="SFLDG01086">
    <property type="entry name" value="elongater_protein-like"/>
    <property type="match status" value="1"/>
</dbReference>
<evidence type="ECO:0000256" key="14">
    <source>
        <dbReference type="ARBA" id="ARBA00044771"/>
    </source>
</evidence>
<dbReference type="GO" id="GO:0005737">
    <property type="term" value="C:cytoplasm"/>
    <property type="evidence" value="ECO:0007669"/>
    <property type="project" value="TreeGrafter"/>
</dbReference>
<comment type="catalytic activity">
    <reaction evidence="15">
        <text>uridine(34) in tRNA + acetyl-CoA + S-adenosyl-L-methionine + H2O = 5-(carboxymethyl)uridine(34) in tRNA + 5'-deoxyadenosine + L-methionine + CoA + 2 H(+)</text>
        <dbReference type="Rhea" id="RHEA:61020"/>
        <dbReference type="Rhea" id="RHEA-COMP:10407"/>
        <dbReference type="Rhea" id="RHEA-COMP:11727"/>
        <dbReference type="ChEBI" id="CHEBI:15377"/>
        <dbReference type="ChEBI" id="CHEBI:15378"/>
        <dbReference type="ChEBI" id="CHEBI:17319"/>
        <dbReference type="ChEBI" id="CHEBI:57287"/>
        <dbReference type="ChEBI" id="CHEBI:57288"/>
        <dbReference type="ChEBI" id="CHEBI:57844"/>
        <dbReference type="ChEBI" id="CHEBI:59789"/>
        <dbReference type="ChEBI" id="CHEBI:65315"/>
        <dbReference type="ChEBI" id="CHEBI:74882"/>
        <dbReference type="EC" id="2.3.1.311"/>
    </reaction>
    <physiologicalReaction direction="left-to-right" evidence="15">
        <dbReference type="Rhea" id="RHEA:61021"/>
    </physiologicalReaction>
</comment>
<evidence type="ECO:0000256" key="10">
    <source>
        <dbReference type="ARBA" id="ARBA00022884"/>
    </source>
</evidence>
<evidence type="ECO:0000256" key="12">
    <source>
        <dbReference type="ARBA" id="ARBA00023014"/>
    </source>
</evidence>
<dbReference type="SFLD" id="SFLDS00029">
    <property type="entry name" value="Radical_SAM"/>
    <property type="match status" value="1"/>
</dbReference>
<dbReference type="InterPro" id="IPR006638">
    <property type="entry name" value="Elp3/MiaA/NifB-like_rSAM"/>
</dbReference>
<dbReference type="Pfam" id="PF04055">
    <property type="entry name" value="Radical_SAM"/>
    <property type="match status" value="1"/>
</dbReference>
<dbReference type="InterPro" id="IPR007197">
    <property type="entry name" value="rSAM"/>
</dbReference>
<dbReference type="InterPro" id="IPR058240">
    <property type="entry name" value="rSAM_sf"/>
</dbReference>
<evidence type="ECO:0000256" key="13">
    <source>
        <dbReference type="ARBA" id="ARBA00023315"/>
    </source>
</evidence>
<keyword evidence="7" id="KW-0949">S-adenosyl-L-methionine</keyword>
<dbReference type="GO" id="GO:0002926">
    <property type="term" value="P:tRNA wobble base 5-methoxycarbonylmethyl-2-thiouridinylation"/>
    <property type="evidence" value="ECO:0007669"/>
    <property type="project" value="TreeGrafter"/>
</dbReference>
<dbReference type="Proteomes" id="UP000231464">
    <property type="component" value="Unassembled WGS sequence"/>
</dbReference>
<proteinExistence type="inferred from homology"/>
<dbReference type="Gene3D" id="3.40.630.30">
    <property type="match status" value="1"/>
</dbReference>
<evidence type="ECO:0000256" key="15">
    <source>
        <dbReference type="ARBA" id="ARBA00047372"/>
    </source>
</evidence>
<dbReference type="NCBIfam" id="TIGR01211">
    <property type="entry name" value="ELP3"/>
    <property type="match status" value="1"/>
</dbReference>
<keyword evidence="11" id="KW-0408">Iron</keyword>
<dbReference type="GO" id="GO:0033588">
    <property type="term" value="C:elongator holoenzyme complex"/>
    <property type="evidence" value="ECO:0007669"/>
    <property type="project" value="TreeGrafter"/>
</dbReference>
<keyword evidence="5" id="KW-0820">tRNA-binding</keyword>
<keyword evidence="13" id="KW-0012">Acyltransferase</keyword>
<evidence type="ECO:0000256" key="11">
    <source>
        <dbReference type="ARBA" id="ARBA00023004"/>
    </source>
</evidence>
<keyword evidence="6" id="KW-0808">Transferase</keyword>
<dbReference type="EMBL" id="PFBP01000058">
    <property type="protein sequence ID" value="PIT89515.1"/>
    <property type="molecule type" value="Genomic_DNA"/>
</dbReference>
<dbReference type="SMART" id="SM00729">
    <property type="entry name" value="Elp3"/>
    <property type="match status" value="1"/>
</dbReference>
<organism evidence="17 18">
    <name type="scientific">Candidatus Kuenenbacteria bacterium CG10_big_fil_rev_8_21_14_0_10_36_11</name>
    <dbReference type="NCBI Taxonomy" id="1974618"/>
    <lineage>
        <taxon>Bacteria</taxon>
        <taxon>Candidatus Kueneniibacteriota</taxon>
    </lineage>
</organism>
<dbReference type="GO" id="GO:0106261">
    <property type="term" value="F:tRNA uridine(34) acetyltransferase activity"/>
    <property type="evidence" value="ECO:0007669"/>
    <property type="project" value="UniProtKB-EC"/>
</dbReference>
<evidence type="ECO:0000256" key="2">
    <source>
        <dbReference type="ARBA" id="ARBA00005217"/>
    </source>
</evidence>
<dbReference type="GO" id="GO:0000049">
    <property type="term" value="F:tRNA binding"/>
    <property type="evidence" value="ECO:0007669"/>
    <property type="project" value="UniProtKB-KW"/>
</dbReference>
<gene>
    <name evidence="17" type="ORF">COU23_03565</name>
</gene>
<dbReference type="SFLD" id="SFLDF00344">
    <property type="entry name" value="ELP3-like"/>
    <property type="match status" value="1"/>
</dbReference>
<dbReference type="SUPFAM" id="SSF55729">
    <property type="entry name" value="Acyl-CoA N-acyltransferases (Nat)"/>
    <property type="match status" value="1"/>
</dbReference>
<accession>A0A2M6WA09</accession>
<name>A0A2M6WA09_9BACT</name>
<evidence type="ECO:0000256" key="6">
    <source>
        <dbReference type="ARBA" id="ARBA00022679"/>
    </source>
</evidence>
<evidence type="ECO:0000256" key="8">
    <source>
        <dbReference type="ARBA" id="ARBA00022694"/>
    </source>
</evidence>
<dbReference type="PANTHER" id="PTHR11135:SF2">
    <property type="entry name" value="ELONGATOR COMPLEX PROTEIN 3"/>
    <property type="match status" value="1"/>
</dbReference>
<keyword evidence="10" id="KW-0694">RNA-binding</keyword>
<dbReference type="PANTHER" id="PTHR11135">
    <property type="entry name" value="HISTONE ACETYLTRANSFERASE-RELATED"/>
    <property type="match status" value="1"/>
</dbReference>
<dbReference type="InterPro" id="IPR034687">
    <property type="entry name" value="ELP3-like"/>
</dbReference>
<dbReference type="SUPFAM" id="SSF102114">
    <property type="entry name" value="Radical SAM enzymes"/>
    <property type="match status" value="1"/>
</dbReference>
<evidence type="ECO:0000256" key="5">
    <source>
        <dbReference type="ARBA" id="ARBA00022555"/>
    </source>
</evidence>
<dbReference type="InterPro" id="IPR039661">
    <property type="entry name" value="ELP3"/>
</dbReference>
<comment type="caution">
    <text evidence="17">The sequence shown here is derived from an EMBL/GenBank/DDBJ whole genome shotgun (WGS) entry which is preliminary data.</text>
</comment>
<evidence type="ECO:0000256" key="9">
    <source>
        <dbReference type="ARBA" id="ARBA00022723"/>
    </source>
</evidence>
<dbReference type="GO" id="GO:0046872">
    <property type="term" value="F:metal ion binding"/>
    <property type="evidence" value="ECO:0007669"/>
    <property type="project" value="UniProtKB-KW"/>
</dbReference>
<feature type="domain" description="Elp3/MiaA/NifB-like radical SAM core" evidence="16">
    <location>
        <begin position="80"/>
        <end position="359"/>
    </location>
</feature>
<keyword evidence="12" id="KW-0411">Iron-sulfur</keyword>
<dbReference type="EC" id="2.3.1.311" evidence="14"/>
<evidence type="ECO:0000313" key="18">
    <source>
        <dbReference type="Proteomes" id="UP000231464"/>
    </source>
</evidence>